<comment type="caution">
    <text evidence="2">The sequence shown here is derived from an EMBL/GenBank/DDBJ whole genome shotgun (WGS) entry which is preliminary data.</text>
</comment>
<feature type="compositionally biased region" description="Polar residues" evidence="1">
    <location>
        <begin position="33"/>
        <end position="44"/>
    </location>
</feature>
<gene>
    <name evidence="2" type="ORF">H4W29_003983</name>
</gene>
<sequence>MIILLMGAPSGQQFTRAKVPLVRKCRGQPSPSPASALTTESSARIWSKDLRSASGSSTP</sequence>
<reference evidence="2 3" key="1">
    <citation type="submission" date="2020-10" db="EMBL/GenBank/DDBJ databases">
        <title>Sequencing the genomes of 1000 actinobacteria strains.</title>
        <authorList>
            <person name="Klenk H.-P."/>
        </authorList>
    </citation>
    <scope>NUCLEOTIDE SEQUENCE [LARGE SCALE GENOMIC DNA]</scope>
    <source>
        <strain evidence="2 3">DSM 7307</strain>
    </source>
</reference>
<dbReference type="EMBL" id="JADBEC010000001">
    <property type="protein sequence ID" value="MBE1506802.1"/>
    <property type="molecule type" value="Genomic_DNA"/>
</dbReference>
<name>A0ABR9IUD3_RHIVS</name>
<protein>
    <submittedName>
        <fullName evidence="2">Uncharacterized protein</fullName>
    </submittedName>
</protein>
<organism evidence="2 3">
    <name type="scientific">Rhizobium viscosum</name>
    <name type="common">Arthrobacter viscosus</name>
    <dbReference type="NCBI Taxonomy" id="1673"/>
    <lineage>
        <taxon>Bacteria</taxon>
        <taxon>Pseudomonadati</taxon>
        <taxon>Pseudomonadota</taxon>
        <taxon>Alphaproteobacteria</taxon>
        <taxon>Hyphomicrobiales</taxon>
        <taxon>Rhizobiaceae</taxon>
        <taxon>Rhizobium/Agrobacterium group</taxon>
        <taxon>Rhizobium</taxon>
    </lineage>
</organism>
<evidence type="ECO:0000256" key="1">
    <source>
        <dbReference type="SAM" id="MobiDB-lite"/>
    </source>
</evidence>
<evidence type="ECO:0000313" key="3">
    <source>
        <dbReference type="Proteomes" id="UP000620262"/>
    </source>
</evidence>
<accession>A0ABR9IUD3</accession>
<dbReference type="RefSeq" id="WP_192730445.1">
    <property type="nucleotide sequence ID" value="NZ_BAAAVL010000014.1"/>
</dbReference>
<evidence type="ECO:0000313" key="2">
    <source>
        <dbReference type="EMBL" id="MBE1506802.1"/>
    </source>
</evidence>
<proteinExistence type="predicted"/>
<keyword evidence="3" id="KW-1185">Reference proteome</keyword>
<feature type="region of interest" description="Disordered" evidence="1">
    <location>
        <begin position="24"/>
        <end position="59"/>
    </location>
</feature>
<dbReference type="Proteomes" id="UP000620262">
    <property type="component" value="Unassembled WGS sequence"/>
</dbReference>